<evidence type="ECO:0000256" key="1">
    <source>
        <dbReference type="SAM" id="Phobius"/>
    </source>
</evidence>
<keyword evidence="1" id="KW-0472">Membrane</keyword>
<feature type="transmembrane region" description="Helical" evidence="1">
    <location>
        <begin position="167"/>
        <end position="188"/>
    </location>
</feature>
<dbReference type="EMBL" id="LAZR01007148">
    <property type="protein sequence ID" value="KKM87149.1"/>
    <property type="molecule type" value="Genomic_DNA"/>
</dbReference>
<gene>
    <name evidence="2" type="ORF">LCGC14_1271900</name>
</gene>
<evidence type="ECO:0000313" key="2">
    <source>
        <dbReference type="EMBL" id="KKM87149.1"/>
    </source>
</evidence>
<organism evidence="2">
    <name type="scientific">marine sediment metagenome</name>
    <dbReference type="NCBI Taxonomy" id="412755"/>
    <lineage>
        <taxon>unclassified sequences</taxon>
        <taxon>metagenomes</taxon>
        <taxon>ecological metagenomes</taxon>
    </lineage>
</organism>
<sequence length="235" mass="26027">MATVLGEEIPIDLPSFGGGGVNSTVLLLVLLIFLIAVGGGIAIYFMRRLKIFNKKIVVFENISGKGYQPVYKDRARLVKLGDGGEELLYLRKKKLYRAAYGRKMGVNTYWFAIGQDGYWYNCVLGDVDAKMGMLDIEPIDRDMRYMHVAIRKNIQDRYRKPNVFEKYGTYIMSGIFIIVMGVMMYFLINKIGDINAGSQASILAAEKVVKASESLVSSLSNICTGGGSSSMIPVG</sequence>
<comment type="caution">
    <text evidence="2">The sequence shown here is derived from an EMBL/GenBank/DDBJ whole genome shotgun (WGS) entry which is preliminary data.</text>
</comment>
<name>A0A0F9KXY3_9ZZZZ</name>
<keyword evidence="1" id="KW-1133">Transmembrane helix</keyword>
<dbReference type="AlphaFoldDB" id="A0A0F9KXY3"/>
<proteinExistence type="predicted"/>
<keyword evidence="1" id="KW-0812">Transmembrane</keyword>
<protein>
    <submittedName>
        <fullName evidence="2">Uncharacterized protein</fullName>
    </submittedName>
</protein>
<feature type="transmembrane region" description="Helical" evidence="1">
    <location>
        <begin position="25"/>
        <end position="46"/>
    </location>
</feature>
<accession>A0A0F9KXY3</accession>
<reference evidence="2" key="1">
    <citation type="journal article" date="2015" name="Nature">
        <title>Complex archaea that bridge the gap between prokaryotes and eukaryotes.</title>
        <authorList>
            <person name="Spang A."/>
            <person name="Saw J.H."/>
            <person name="Jorgensen S.L."/>
            <person name="Zaremba-Niedzwiedzka K."/>
            <person name="Martijn J."/>
            <person name="Lind A.E."/>
            <person name="van Eijk R."/>
            <person name="Schleper C."/>
            <person name="Guy L."/>
            <person name="Ettema T.J."/>
        </authorList>
    </citation>
    <scope>NUCLEOTIDE SEQUENCE</scope>
</reference>